<keyword evidence="8" id="KW-1185">Reference proteome</keyword>
<dbReference type="InterPro" id="IPR050078">
    <property type="entry name" value="Ribosomal_L11_MeTrfase_PrmA"/>
</dbReference>
<dbReference type="InterPro" id="IPR004498">
    <property type="entry name" value="Ribosomal_PrmA_MeTrfase"/>
</dbReference>
<keyword evidence="7" id="KW-0687">Ribonucleoprotein</keyword>
<dbReference type="PIRSF" id="PIRSF000401">
    <property type="entry name" value="RPL11_MTase"/>
    <property type="match status" value="1"/>
</dbReference>
<comment type="caution">
    <text evidence="7">The sequence shown here is derived from an EMBL/GenBank/DDBJ whole genome shotgun (WGS) entry which is preliminary data.</text>
</comment>
<proteinExistence type="inferred from homology"/>
<dbReference type="Pfam" id="PF06325">
    <property type="entry name" value="PrmA"/>
    <property type="match status" value="1"/>
</dbReference>
<keyword evidence="4 6" id="KW-0808">Transferase</keyword>
<comment type="function">
    <text evidence="6">Methylates ribosomal protein L11.</text>
</comment>
<evidence type="ECO:0000256" key="4">
    <source>
        <dbReference type="ARBA" id="ARBA00022679"/>
    </source>
</evidence>
<dbReference type="RefSeq" id="WP_346754422.1">
    <property type="nucleotide sequence ID" value="NZ_JAUJEA010000011.1"/>
</dbReference>
<dbReference type="Proteomes" id="UP001172082">
    <property type="component" value="Unassembled WGS sequence"/>
</dbReference>
<evidence type="ECO:0000256" key="3">
    <source>
        <dbReference type="ARBA" id="ARBA00022603"/>
    </source>
</evidence>
<dbReference type="InterPro" id="IPR029063">
    <property type="entry name" value="SAM-dependent_MTases_sf"/>
</dbReference>
<feature type="binding site" evidence="6">
    <location>
        <position position="169"/>
    </location>
    <ligand>
        <name>S-adenosyl-L-methionine</name>
        <dbReference type="ChEBI" id="CHEBI:59789"/>
    </ligand>
</feature>
<dbReference type="EMBL" id="JAUJEA010000011">
    <property type="protein sequence ID" value="MDN5204399.1"/>
    <property type="molecule type" value="Genomic_DNA"/>
</dbReference>
<keyword evidence="7" id="KW-0689">Ribosomal protein</keyword>
<dbReference type="Gene3D" id="3.40.50.150">
    <property type="entry name" value="Vaccinia Virus protein VP39"/>
    <property type="match status" value="1"/>
</dbReference>
<evidence type="ECO:0000256" key="5">
    <source>
        <dbReference type="ARBA" id="ARBA00022691"/>
    </source>
</evidence>
<feature type="binding site" evidence="6">
    <location>
        <position position="210"/>
    </location>
    <ligand>
        <name>S-adenosyl-L-methionine</name>
        <dbReference type="ChEBI" id="CHEBI:59789"/>
    </ligand>
</feature>
<name>A0ABT8KUH2_9BACT</name>
<dbReference type="EC" id="2.1.1.-" evidence="6"/>
<evidence type="ECO:0000313" key="7">
    <source>
        <dbReference type="EMBL" id="MDN5204399.1"/>
    </source>
</evidence>
<gene>
    <name evidence="6 7" type="primary">prmA</name>
    <name evidence="7" type="ORF">QQ008_23605</name>
</gene>
<keyword evidence="5 6" id="KW-0949">S-adenosyl-L-methionine</keyword>
<feature type="binding site" evidence="6">
    <location>
        <position position="126"/>
    </location>
    <ligand>
        <name>S-adenosyl-L-methionine</name>
        <dbReference type="ChEBI" id="CHEBI:59789"/>
    </ligand>
</feature>
<dbReference type="PANTHER" id="PTHR43648">
    <property type="entry name" value="ELECTRON TRANSFER FLAVOPROTEIN BETA SUBUNIT LYSINE METHYLTRANSFERASE"/>
    <property type="match status" value="1"/>
</dbReference>
<accession>A0ABT8KUH2</accession>
<dbReference type="SUPFAM" id="SSF53335">
    <property type="entry name" value="S-adenosyl-L-methionine-dependent methyltransferases"/>
    <property type="match status" value="1"/>
</dbReference>
<sequence length="273" mass="31111">MYFIEVRFKCEADFIDILIAELSQSGFDSFVENEDGFNGYIESDKLDESSINEIVQGYSNLVQISFEFSKLEKKNWNEEWEKYYDPIFIEDQCVVRASFHDIKGKYKHEIIINPKMSFGTGHHETTYLMIRNQLEIDHLDKKVYDVGCGTGILAIMASRLGAADIYACDIDEWAVTNSRENFEANDCSVIKLKQGDVSSFSTSFDIILANINRNVLLNDIPSYATMLNDPGILILSGFYVEDIPVIEKKAINSGLHLSNQSTRNNWASLIFTK</sequence>
<keyword evidence="3 6" id="KW-0489">Methyltransferase</keyword>
<evidence type="ECO:0000256" key="6">
    <source>
        <dbReference type="HAMAP-Rule" id="MF_00735"/>
    </source>
</evidence>
<organism evidence="7 8">
    <name type="scientific">Splendidivirga corallicola</name>
    <dbReference type="NCBI Taxonomy" id="3051826"/>
    <lineage>
        <taxon>Bacteria</taxon>
        <taxon>Pseudomonadati</taxon>
        <taxon>Bacteroidota</taxon>
        <taxon>Cytophagia</taxon>
        <taxon>Cytophagales</taxon>
        <taxon>Splendidivirgaceae</taxon>
        <taxon>Splendidivirga</taxon>
    </lineage>
</organism>
<dbReference type="NCBIfam" id="NF001785">
    <property type="entry name" value="PRK00517.2-2"/>
    <property type="match status" value="1"/>
</dbReference>
<reference evidence="7" key="1">
    <citation type="submission" date="2023-06" db="EMBL/GenBank/DDBJ databases">
        <title>Genomic of Parafulvivirga corallium.</title>
        <authorList>
            <person name="Wang G."/>
        </authorList>
    </citation>
    <scope>NUCLEOTIDE SEQUENCE</scope>
    <source>
        <strain evidence="7">BMA10</strain>
    </source>
</reference>
<dbReference type="PANTHER" id="PTHR43648:SF1">
    <property type="entry name" value="ELECTRON TRANSFER FLAVOPROTEIN BETA SUBUNIT LYSINE METHYLTRANSFERASE"/>
    <property type="match status" value="1"/>
</dbReference>
<evidence type="ECO:0000256" key="2">
    <source>
        <dbReference type="ARBA" id="ARBA00022490"/>
    </source>
</evidence>
<dbReference type="GO" id="GO:0032259">
    <property type="term" value="P:methylation"/>
    <property type="evidence" value="ECO:0007669"/>
    <property type="project" value="UniProtKB-KW"/>
</dbReference>
<dbReference type="GO" id="GO:0005840">
    <property type="term" value="C:ribosome"/>
    <property type="evidence" value="ECO:0007669"/>
    <property type="project" value="UniProtKB-KW"/>
</dbReference>
<dbReference type="CDD" id="cd02440">
    <property type="entry name" value="AdoMet_MTases"/>
    <property type="match status" value="1"/>
</dbReference>
<dbReference type="HAMAP" id="MF_00735">
    <property type="entry name" value="Methyltr_PrmA"/>
    <property type="match status" value="1"/>
</dbReference>
<evidence type="ECO:0000256" key="1">
    <source>
        <dbReference type="ARBA" id="ARBA00009741"/>
    </source>
</evidence>
<keyword evidence="2 6" id="KW-0963">Cytoplasm</keyword>
<feature type="binding site" evidence="6">
    <location>
        <position position="147"/>
    </location>
    <ligand>
        <name>S-adenosyl-L-methionine</name>
        <dbReference type="ChEBI" id="CHEBI:59789"/>
    </ligand>
</feature>
<comment type="subcellular location">
    <subcellularLocation>
        <location evidence="6">Cytoplasm</location>
    </subcellularLocation>
</comment>
<comment type="similarity">
    <text evidence="1 6">Belongs to the methyltransferase superfamily. PrmA family.</text>
</comment>
<dbReference type="GO" id="GO:0008168">
    <property type="term" value="F:methyltransferase activity"/>
    <property type="evidence" value="ECO:0007669"/>
    <property type="project" value="UniProtKB-KW"/>
</dbReference>
<comment type="catalytic activity">
    <reaction evidence="6">
        <text>L-lysyl-[protein] + 3 S-adenosyl-L-methionine = N(6),N(6),N(6)-trimethyl-L-lysyl-[protein] + 3 S-adenosyl-L-homocysteine + 3 H(+)</text>
        <dbReference type="Rhea" id="RHEA:54192"/>
        <dbReference type="Rhea" id="RHEA-COMP:9752"/>
        <dbReference type="Rhea" id="RHEA-COMP:13826"/>
        <dbReference type="ChEBI" id="CHEBI:15378"/>
        <dbReference type="ChEBI" id="CHEBI:29969"/>
        <dbReference type="ChEBI" id="CHEBI:57856"/>
        <dbReference type="ChEBI" id="CHEBI:59789"/>
        <dbReference type="ChEBI" id="CHEBI:61961"/>
    </reaction>
</comment>
<evidence type="ECO:0000313" key="8">
    <source>
        <dbReference type="Proteomes" id="UP001172082"/>
    </source>
</evidence>
<protein>
    <recommendedName>
        <fullName evidence="6">Ribosomal protein L11 methyltransferase</fullName>
        <shortName evidence="6">L11 Mtase</shortName>
        <ecNumber evidence="6">2.1.1.-</ecNumber>
    </recommendedName>
</protein>